<proteinExistence type="predicted"/>
<feature type="compositionally biased region" description="Polar residues" evidence="1">
    <location>
        <begin position="1"/>
        <end position="13"/>
    </location>
</feature>
<dbReference type="AlphaFoldDB" id="F1Z5K9"/>
<protein>
    <submittedName>
        <fullName evidence="2">Uncharacterized protein</fullName>
    </submittedName>
</protein>
<evidence type="ECO:0000313" key="2">
    <source>
        <dbReference type="EMBL" id="EGD60119.1"/>
    </source>
</evidence>
<evidence type="ECO:0000313" key="3">
    <source>
        <dbReference type="Proteomes" id="UP000004728"/>
    </source>
</evidence>
<sequence length="52" mass="5866">MYTASYDFSNFNAPSHPHTARPAEKAPGTTTRRTSPVLSREELRRIVMEMVG</sequence>
<dbReference type="STRING" id="983920.Y88_1993"/>
<evidence type="ECO:0000256" key="1">
    <source>
        <dbReference type="SAM" id="MobiDB-lite"/>
    </source>
</evidence>
<dbReference type="InParanoid" id="F1Z5K9"/>
<gene>
    <name evidence="2" type="ORF">Y88_1993</name>
</gene>
<dbReference type="Proteomes" id="UP000004728">
    <property type="component" value="Unassembled WGS sequence"/>
</dbReference>
<dbReference type="EMBL" id="AEWJ01000023">
    <property type="protein sequence ID" value="EGD60119.1"/>
    <property type="molecule type" value="Genomic_DNA"/>
</dbReference>
<comment type="caution">
    <text evidence="2">The sequence shown here is derived from an EMBL/GenBank/DDBJ whole genome shotgun (WGS) entry which is preliminary data.</text>
</comment>
<dbReference type="HOGENOM" id="CLU_3082423_0_0_5"/>
<organism evidence="2 3">
    <name type="scientific">Novosphingobium nitrogenifigens DSM 19370</name>
    <dbReference type="NCBI Taxonomy" id="983920"/>
    <lineage>
        <taxon>Bacteria</taxon>
        <taxon>Pseudomonadati</taxon>
        <taxon>Pseudomonadota</taxon>
        <taxon>Alphaproteobacteria</taxon>
        <taxon>Sphingomonadales</taxon>
        <taxon>Sphingomonadaceae</taxon>
        <taxon>Novosphingobium</taxon>
    </lineage>
</organism>
<name>F1Z5K9_9SPHN</name>
<reference evidence="2 3" key="1">
    <citation type="journal article" date="2012" name="J. Bacteriol.">
        <title>Draft Genome Sequence of Novosphingobium nitrogenifigens Y88T.</title>
        <authorList>
            <person name="Strabala T.J."/>
            <person name="Macdonald L."/>
            <person name="Liu V."/>
            <person name="Smit A.M."/>
        </authorList>
    </citation>
    <scope>NUCLEOTIDE SEQUENCE [LARGE SCALE GENOMIC DNA]</scope>
    <source>
        <strain evidence="2 3">DSM 19370</strain>
    </source>
</reference>
<feature type="compositionally biased region" description="Polar residues" evidence="1">
    <location>
        <begin position="28"/>
        <end position="37"/>
    </location>
</feature>
<accession>F1Z5K9</accession>
<feature type="region of interest" description="Disordered" evidence="1">
    <location>
        <begin position="1"/>
        <end position="38"/>
    </location>
</feature>
<dbReference type="RefSeq" id="WP_008069103.1">
    <property type="nucleotide sequence ID" value="NZ_AQWK01000005.1"/>
</dbReference>
<keyword evidence="3" id="KW-1185">Reference proteome</keyword>